<feature type="region of interest" description="Disordered" evidence="1">
    <location>
        <begin position="543"/>
        <end position="584"/>
    </location>
</feature>
<keyword evidence="4" id="KW-1185">Reference proteome</keyword>
<feature type="signal peptide" evidence="2">
    <location>
        <begin position="1"/>
        <end position="28"/>
    </location>
</feature>
<accession>A0A841R0H4</accession>
<evidence type="ECO:0008006" key="5">
    <source>
        <dbReference type="Google" id="ProtNLM"/>
    </source>
</evidence>
<organism evidence="3 4">
    <name type="scientific">Negativicoccus succinicivorans</name>
    <dbReference type="NCBI Taxonomy" id="620903"/>
    <lineage>
        <taxon>Bacteria</taxon>
        <taxon>Bacillati</taxon>
        <taxon>Bacillota</taxon>
        <taxon>Negativicutes</taxon>
        <taxon>Veillonellales</taxon>
        <taxon>Veillonellaceae</taxon>
        <taxon>Negativicoccus</taxon>
    </lineage>
</organism>
<keyword evidence="2" id="KW-0732">Signal</keyword>
<dbReference type="InterPro" id="IPR025394">
    <property type="entry name" value="DUF4127"/>
</dbReference>
<reference evidence="3 4" key="1">
    <citation type="submission" date="2020-08" db="EMBL/GenBank/DDBJ databases">
        <title>Genomic Encyclopedia of Type Strains, Phase IV (KMG-IV): sequencing the most valuable type-strain genomes for metagenomic binning, comparative biology and taxonomic classification.</title>
        <authorList>
            <person name="Goeker M."/>
        </authorList>
    </citation>
    <scope>NUCLEOTIDE SEQUENCE [LARGE SCALE GENOMIC DNA]</scope>
    <source>
        <strain evidence="3 4">DSM 21255</strain>
    </source>
</reference>
<evidence type="ECO:0000256" key="2">
    <source>
        <dbReference type="SAM" id="SignalP"/>
    </source>
</evidence>
<dbReference type="GeneID" id="93485608"/>
<protein>
    <recommendedName>
        <fullName evidence="5">DUF4127 domain-containing protein</fullName>
    </recommendedName>
</protein>
<feature type="chain" id="PRO_5032407313" description="DUF4127 domain-containing protein" evidence="2">
    <location>
        <begin position="29"/>
        <end position="584"/>
    </location>
</feature>
<comment type="caution">
    <text evidence="3">The sequence shown here is derived from an EMBL/GenBank/DDBJ whole genome shotgun (WGS) entry which is preliminary data.</text>
</comment>
<dbReference type="RefSeq" id="WP_235020547.1">
    <property type="nucleotide sequence ID" value="NZ_CABWNB010000001.1"/>
</dbReference>
<sequence>MKQTFWRKAIQTLMIGVFAFGAGQTACAATILYVPQDNRPVSYAYTVDTAQAAGYTVLTPPETYLSDQGYQGSPDKIWEWVKQNVNQADALVLSTDTLIYGGLVDSRKHDINILTLKNRLSELAALHNAYPTLPIYAFGTIMRSPRASDGKVEPSYYADYGPKIFEIAYWQDKADAEGLTAEESAKLLSLRMSVPLEYMQDWFARRTKNNQVNEMLIQDAASGVLTYFCLGHDDTAGFSQSSLEARYLKKATANLSPRVYGSFPGADQLGLLLIARYHVDRSQTTPKIRVIYPLGGGADTMPHYENQSIGKTIADHVTAVGGEIVTTEKPNLLLAVNTPLSDVTSESEAFANLAMPRKSAAAFLTRVEDALSRHIPVSVADIFYSNGSDNTLLKEMQNANLLYKISAYNGWNTASNTVGYAVAQGILAAQMPEKAQHRMLTEQYLDNWGYQANIRKEIYREQENLRTDNVKYSGKLNPRLSEMLVEKIQTFAEEHLDINPRTVTARFPWGRLFETQITVAPTPQYPLMRDILAERARQEAVRKAAEKAAAESAKQAQNTKNSDKPTPAAPSAYGGKTAAPIQKQ</sequence>
<dbReference type="Proteomes" id="UP000591941">
    <property type="component" value="Unassembled WGS sequence"/>
</dbReference>
<evidence type="ECO:0000313" key="4">
    <source>
        <dbReference type="Proteomes" id="UP000591941"/>
    </source>
</evidence>
<gene>
    <name evidence="3" type="ORF">HNR45_000318</name>
</gene>
<dbReference type="AlphaFoldDB" id="A0A841R0H4"/>
<proteinExistence type="predicted"/>
<dbReference type="Pfam" id="PF13552">
    <property type="entry name" value="DUF4127"/>
    <property type="match status" value="1"/>
</dbReference>
<dbReference type="EMBL" id="JACHHI010000001">
    <property type="protein sequence ID" value="MBB6477296.1"/>
    <property type="molecule type" value="Genomic_DNA"/>
</dbReference>
<evidence type="ECO:0000313" key="3">
    <source>
        <dbReference type="EMBL" id="MBB6477296.1"/>
    </source>
</evidence>
<evidence type="ECO:0000256" key="1">
    <source>
        <dbReference type="SAM" id="MobiDB-lite"/>
    </source>
</evidence>
<name>A0A841R0H4_9FIRM</name>